<gene>
    <name evidence="3" type="ORF">OCU04_010866</name>
</gene>
<sequence length="229" mass="26767">MQLRKEGEWKGFGGCIHSGEELSNPFCANSCPSCCRHFQPTSAVNHQTSLEREEKMLHKEAVLKLLDNQLHIKEARLREMEKDLEQQRRELCKDEDRLNLKENELFAYEDSLDYYHRYMFDNTPTFSQHSPSYRSAPSYGGRSHSNDHNSNRSVRRSRSNSRNSPQLVGRLRSDSHNSIRPIISVTPPESSMYQPPNDRRQYDGDYAPRGKVLQHSQSDRRTPEHQTYL</sequence>
<protein>
    <submittedName>
        <fullName evidence="3">Uncharacterized protein</fullName>
    </submittedName>
</protein>
<dbReference type="OrthoDB" id="10344264at2759"/>
<comment type="caution">
    <text evidence="3">The sequence shown here is derived from an EMBL/GenBank/DDBJ whole genome shotgun (WGS) entry which is preliminary data.</text>
</comment>
<evidence type="ECO:0000313" key="3">
    <source>
        <dbReference type="EMBL" id="KAJ8060550.1"/>
    </source>
</evidence>
<feature type="compositionally biased region" description="Polar residues" evidence="2">
    <location>
        <begin position="125"/>
        <end position="135"/>
    </location>
</feature>
<accession>A0A9X0AD39</accession>
<dbReference type="AlphaFoldDB" id="A0A9X0AD39"/>
<evidence type="ECO:0000313" key="4">
    <source>
        <dbReference type="Proteomes" id="UP001152300"/>
    </source>
</evidence>
<feature type="compositionally biased region" description="Basic and acidic residues" evidence="2">
    <location>
        <begin position="197"/>
        <end position="208"/>
    </location>
</feature>
<feature type="compositionally biased region" description="Basic and acidic residues" evidence="2">
    <location>
        <begin position="217"/>
        <end position="229"/>
    </location>
</feature>
<keyword evidence="4" id="KW-1185">Reference proteome</keyword>
<organism evidence="3 4">
    <name type="scientific">Sclerotinia nivalis</name>
    <dbReference type="NCBI Taxonomy" id="352851"/>
    <lineage>
        <taxon>Eukaryota</taxon>
        <taxon>Fungi</taxon>
        <taxon>Dikarya</taxon>
        <taxon>Ascomycota</taxon>
        <taxon>Pezizomycotina</taxon>
        <taxon>Leotiomycetes</taxon>
        <taxon>Helotiales</taxon>
        <taxon>Sclerotiniaceae</taxon>
        <taxon>Sclerotinia</taxon>
    </lineage>
</organism>
<proteinExistence type="predicted"/>
<name>A0A9X0AD39_9HELO</name>
<dbReference type="EMBL" id="JAPEIS010000013">
    <property type="protein sequence ID" value="KAJ8060550.1"/>
    <property type="molecule type" value="Genomic_DNA"/>
</dbReference>
<keyword evidence="1" id="KW-0175">Coiled coil</keyword>
<reference evidence="3" key="1">
    <citation type="submission" date="2022-11" db="EMBL/GenBank/DDBJ databases">
        <title>Genome Resource of Sclerotinia nivalis Strain SnTB1, a Plant Pathogen Isolated from American Ginseng.</title>
        <authorList>
            <person name="Fan S."/>
        </authorList>
    </citation>
    <scope>NUCLEOTIDE SEQUENCE</scope>
    <source>
        <strain evidence="3">SnTB1</strain>
    </source>
</reference>
<dbReference type="Proteomes" id="UP001152300">
    <property type="component" value="Unassembled WGS sequence"/>
</dbReference>
<feature type="coiled-coil region" evidence="1">
    <location>
        <begin position="63"/>
        <end position="101"/>
    </location>
</feature>
<evidence type="ECO:0000256" key="2">
    <source>
        <dbReference type="SAM" id="MobiDB-lite"/>
    </source>
</evidence>
<feature type="region of interest" description="Disordered" evidence="2">
    <location>
        <begin position="125"/>
        <end position="229"/>
    </location>
</feature>
<evidence type="ECO:0000256" key="1">
    <source>
        <dbReference type="SAM" id="Coils"/>
    </source>
</evidence>